<name>A0A8T0HMV0_CERPU</name>
<dbReference type="AlphaFoldDB" id="A0A8T0HMV0"/>
<evidence type="ECO:0000313" key="2">
    <source>
        <dbReference type="Proteomes" id="UP000822688"/>
    </source>
</evidence>
<reference evidence="1" key="1">
    <citation type="submission" date="2020-06" db="EMBL/GenBank/DDBJ databases">
        <title>WGS assembly of Ceratodon purpureus strain R40.</title>
        <authorList>
            <person name="Carey S.B."/>
            <person name="Jenkins J."/>
            <person name="Shu S."/>
            <person name="Lovell J.T."/>
            <person name="Sreedasyam A."/>
            <person name="Maumus F."/>
            <person name="Tiley G.P."/>
            <person name="Fernandez-Pozo N."/>
            <person name="Barry K."/>
            <person name="Chen C."/>
            <person name="Wang M."/>
            <person name="Lipzen A."/>
            <person name="Daum C."/>
            <person name="Saski C.A."/>
            <person name="Payton A.C."/>
            <person name="Mcbreen J.C."/>
            <person name="Conrad R.E."/>
            <person name="Kollar L.M."/>
            <person name="Olsson S."/>
            <person name="Huttunen S."/>
            <person name="Landis J.B."/>
            <person name="Wickett N.J."/>
            <person name="Johnson M.G."/>
            <person name="Rensing S.A."/>
            <person name="Grimwood J."/>
            <person name="Schmutz J."/>
            <person name="Mcdaniel S.F."/>
        </authorList>
    </citation>
    <scope>NUCLEOTIDE SEQUENCE</scope>
    <source>
        <strain evidence="1">R40</strain>
    </source>
</reference>
<comment type="caution">
    <text evidence="1">The sequence shown here is derived from an EMBL/GenBank/DDBJ whole genome shotgun (WGS) entry which is preliminary data.</text>
</comment>
<protein>
    <submittedName>
        <fullName evidence="1">Uncharacterized protein</fullName>
    </submittedName>
</protein>
<organism evidence="1 2">
    <name type="scientific">Ceratodon purpureus</name>
    <name type="common">Fire moss</name>
    <name type="synonym">Dicranum purpureum</name>
    <dbReference type="NCBI Taxonomy" id="3225"/>
    <lineage>
        <taxon>Eukaryota</taxon>
        <taxon>Viridiplantae</taxon>
        <taxon>Streptophyta</taxon>
        <taxon>Embryophyta</taxon>
        <taxon>Bryophyta</taxon>
        <taxon>Bryophytina</taxon>
        <taxon>Bryopsida</taxon>
        <taxon>Dicranidae</taxon>
        <taxon>Pseudoditrichales</taxon>
        <taxon>Ditrichaceae</taxon>
        <taxon>Ceratodon</taxon>
    </lineage>
</organism>
<evidence type="ECO:0000313" key="1">
    <source>
        <dbReference type="EMBL" id="KAG0572141.1"/>
    </source>
</evidence>
<sequence>MIHISETCGKYNKVLTINWARHPLLMDHPHFFLESLTPFGRDLEDAEFAFVPKPYSNGVASSGSTTSLTQLCVLVGPSTVSQSADSIGPMSSTAGGFGVAAVTQSGKNGDG</sequence>
<dbReference type="Proteomes" id="UP000822688">
    <property type="component" value="Chromosome V"/>
</dbReference>
<dbReference type="EMBL" id="CM026426">
    <property type="protein sequence ID" value="KAG0572141.1"/>
    <property type="molecule type" value="Genomic_DNA"/>
</dbReference>
<accession>A0A8T0HMV0</accession>
<gene>
    <name evidence="1" type="ORF">KC19_VG072000</name>
</gene>
<proteinExistence type="predicted"/>
<keyword evidence="2" id="KW-1185">Reference proteome</keyword>